<dbReference type="InterPro" id="IPR012338">
    <property type="entry name" value="Beta-lactam/transpept-like"/>
</dbReference>
<accession>A0A2M6XBW6</accession>
<dbReference type="AlphaFoldDB" id="A0A2M6XBW6"/>
<dbReference type="Pfam" id="PF00905">
    <property type="entry name" value="Transpeptidase"/>
    <property type="match status" value="1"/>
</dbReference>
<dbReference type="EMBL" id="PEYO01000022">
    <property type="protein sequence ID" value="PIU03156.1"/>
    <property type="molecule type" value="Genomic_DNA"/>
</dbReference>
<dbReference type="InterPro" id="IPR005311">
    <property type="entry name" value="PBP_dimer"/>
</dbReference>
<feature type="transmembrane region" description="Helical" evidence="3">
    <location>
        <begin position="9"/>
        <end position="29"/>
    </location>
</feature>
<dbReference type="PANTHER" id="PTHR30627">
    <property type="entry name" value="PEPTIDOGLYCAN D,D-TRANSPEPTIDASE"/>
    <property type="match status" value="1"/>
</dbReference>
<evidence type="ECO:0000256" key="3">
    <source>
        <dbReference type="SAM" id="Phobius"/>
    </source>
</evidence>
<name>A0A2M6XBW6_9BACT</name>
<feature type="domain" description="Penicillin-binding protein dimerisation" evidence="5">
    <location>
        <begin position="49"/>
        <end position="203"/>
    </location>
</feature>
<dbReference type="InterPro" id="IPR036138">
    <property type="entry name" value="PBP_dimer_sf"/>
</dbReference>
<dbReference type="GO" id="GO:0071555">
    <property type="term" value="P:cell wall organization"/>
    <property type="evidence" value="ECO:0007669"/>
    <property type="project" value="TreeGrafter"/>
</dbReference>
<gene>
    <name evidence="6" type="ORF">COT44_04655</name>
</gene>
<protein>
    <recommendedName>
        <fullName evidence="8">Penicillin-binding protein 2</fullName>
    </recommendedName>
</protein>
<dbReference type="Gene3D" id="3.90.1310.10">
    <property type="entry name" value="Penicillin-binding protein 2a (Domain 2)"/>
    <property type="match status" value="1"/>
</dbReference>
<dbReference type="SUPFAM" id="SSF56519">
    <property type="entry name" value="Penicillin binding protein dimerisation domain"/>
    <property type="match status" value="1"/>
</dbReference>
<proteinExistence type="predicted"/>
<dbReference type="PANTHER" id="PTHR30627:SF1">
    <property type="entry name" value="PEPTIDOGLYCAN D,D-TRANSPEPTIDASE FTSI"/>
    <property type="match status" value="1"/>
</dbReference>
<evidence type="ECO:0000256" key="1">
    <source>
        <dbReference type="ARBA" id="ARBA00004370"/>
    </source>
</evidence>
<evidence type="ECO:0008006" key="8">
    <source>
        <dbReference type="Google" id="ProtNLM"/>
    </source>
</evidence>
<evidence type="ECO:0000259" key="5">
    <source>
        <dbReference type="Pfam" id="PF03717"/>
    </source>
</evidence>
<keyword evidence="3" id="KW-1133">Transmembrane helix</keyword>
<evidence type="ECO:0000313" key="6">
    <source>
        <dbReference type="EMBL" id="PIU03156.1"/>
    </source>
</evidence>
<dbReference type="GO" id="GO:0005886">
    <property type="term" value="C:plasma membrane"/>
    <property type="evidence" value="ECO:0007669"/>
    <property type="project" value="TreeGrafter"/>
</dbReference>
<dbReference type="Gene3D" id="3.40.710.10">
    <property type="entry name" value="DD-peptidase/beta-lactamase superfamily"/>
    <property type="match status" value="1"/>
</dbReference>
<sequence length="567" mass="63140">MSSSRIKILIINFFLLSFIISVKLFYWQIISGEKLSAQAESQYQSLRVIPGSRGLIHTSDNFPIINNREIYNLFINQQRDYSLSGENLDRLVAILEPDETLKEKMKIEIKNKFENRDLAWSYLAKSIVKEQKQSIENLKIKGLDFESEEKRDYPEASMSAHLLGFVGKNSIGSNQGYFGLEGYYDRELRSRSGTIEMEKDAFGISIPIGKTVENQAIVGRDLYLYLDRGIQFMVEEKLKLALTKYGAKAGLVVIIDPKTGGLISSASFPNYDPGNYSSTDRMLFPDPVVSQTFEPGSVFKVLVMASALNEGVIKVDEQCSQCFGPRVIGEYTVRTWDDKYHPNSTMTEILQHSDNIGMVYVAEKLGRQKLYRDLNNFGIGQLTNVDLTGEINIPLRSPEKWADIDLATISFGQGVAVTPIEMVSAVGAIANGGKLLEPHAVNKITDSEKTMEIRPKIIRQPITETTAKVMTELMVSATQYGEAKWAAPKGYRIAGKTGTAQIPIAGHYDSQKTIASFVGFAPADNPKFVMLVSLTEPTSSPWGSETAAPLWFDIAKEIFKIRGILPS</sequence>
<feature type="domain" description="Penicillin-binding protein transpeptidase" evidence="4">
    <location>
        <begin position="250"/>
        <end position="558"/>
    </location>
</feature>
<dbReference type="InterPro" id="IPR050515">
    <property type="entry name" value="Beta-lactam/transpept"/>
</dbReference>
<comment type="caution">
    <text evidence="6">The sequence shown here is derived from an EMBL/GenBank/DDBJ whole genome shotgun (WGS) entry which is preliminary data.</text>
</comment>
<dbReference type="Gene3D" id="3.30.450.330">
    <property type="match status" value="1"/>
</dbReference>
<dbReference type="Pfam" id="PF03717">
    <property type="entry name" value="PBP_dimer"/>
    <property type="match status" value="1"/>
</dbReference>
<dbReference type="Proteomes" id="UP000228996">
    <property type="component" value="Unassembled WGS sequence"/>
</dbReference>
<organism evidence="6 7">
    <name type="scientific">Candidatus Shapirobacteria bacterium CG08_land_8_20_14_0_20_39_18</name>
    <dbReference type="NCBI Taxonomy" id="1974883"/>
    <lineage>
        <taxon>Bacteria</taxon>
        <taxon>Candidatus Shapironibacteriota</taxon>
    </lineage>
</organism>
<dbReference type="SUPFAM" id="SSF56601">
    <property type="entry name" value="beta-lactamase/transpeptidase-like"/>
    <property type="match status" value="1"/>
</dbReference>
<dbReference type="GO" id="GO:0008658">
    <property type="term" value="F:penicillin binding"/>
    <property type="evidence" value="ECO:0007669"/>
    <property type="project" value="InterPro"/>
</dbReference>
<dbReference type="InterPro" id="IPR001460">
    <property type="entry name" value="PCN-bd_Tpept"/>
</dbReference>
<evidence type="ECO:0000313" key="7">
    <source>
        <dbReference type="Proteomes" id="UP000228996"/>
    </source>
</evidence>
<evidence type="ECO:0000259" key="4">
    <source>
        <dbReference type="Pfam" id="PF00905"/>
    </source>
</evidence>
<keyword evidence="3" id="KW-0812">Transmembrane</keyword>
<keyword evidence="2 3" id="KW-0472">Membrane</keyword>
<evidence type="ECO:0000256" key="2">
    <source>
        <dbReference type="ARBA" id="ARBA00023136"/>
    </source>
</evidence>
<comment type="subcellular location">
    <subcellularLocation>
        <location evidence="1">Membrane</location>
    </subcellularLocation>
</comment>
<reference evidence="7" key="1">
    <citation type="submission" date="2017-09" db="EMBL/GenBank/DDBJ databases">
        <title>Depth-based differentiation of microbial function through sediment-hosted aquifers and enrichment of novel symbionts in the deep terrestrial subsurface.</title>
        <authorList>
            <person name="Probst A.J."/>
            <person name="Ladd B."/>
            <person name="Jarett J.K."/>
            <person name="Geller-Mcgrath D.E."/>
            <person name="Sieber C.M.K."/>
            <person name="Emerson J.B."/>
            <person name="Anantharaman K."/>
            <person name="Thomas B.C."/>
            <person name="Malmstrom R."/>
            <person name="Stieglmeier M."/>
            <person name="Klingl A."/>
            <person name="Woyke T."/>
            <person name="Ryan C.M."/>
            <person name="Banfield J.F."/>
        </authorList>
    </citation>
    <scope>NUCLEOTIDE SEQUENCE [LARGE SCALE GENOMIC DNA]</scope>
</reference>